<evidence type="ECO:0000313" key="2">
    <source>
        <dbReference type="Proteomes" id="UP000724584"/>
    </source>
</evidence>
<gene>
    <name evidence="1" type="ORF">F5144DRAFT_391070</name>
</gene>
<dbReference type="EMBL" id="JAGIZQ010000007">
    <property type="protein sequence ID" value="KAH6617346.1"/>
    <property type="molecule type" value="Genomic_DNA"/>
</dbReference>
<organism evidence="1 2">
    <name type="scientific">Chaetomium tenue</name>
    <dbReference type="NCBI Taxonomy" id="1854479"/>
    <lineage>
        <taxon>Eukaryota</taxon>
        <taxon>Fungi</taxon>
        <taxon>Dikarya</taxon>
        <taxon>Ascomycota</taxon>
        <taxon>Pezizomycotina</taxon>
        <taxon>Sordariomycetes</taxon>
        <taxon>Sordariomycetidae</taxon>
        <taxon>Sordariales</taxon>
        <taxon>Chaetomiaceae</taxon>
        <taxon>Chaetomium</taxon>
    </lineage>
</organism>
<dbReference type="Proteomes" id="UP000724584">
    <property type="component" value="Unassembled WGS sequence"/>
</dbReference>
<proteinExistence type="predicted"/>
<sequence length="220" mass="21237">MAPPKTLLLTLLTALLLPTRTLAACGSYTYGTCADGITHWYDPDTGEICDPLDCGGGRAPVKTDVPGCAAYKGTLTRPTEASYMPCFTNGGLGGTGDVEVTTTMATLRTTTAAQPPVVTSSAGGQVGETESAGGEVSSSSRTASPSGEARGDETTGAGSASTPVTTAPPASTPAGNAGGGSGGDEAGSTSTTASEGGGNIVGASWIVAVAGVAMGALGVL</sequence>
<evidence type="ECO:0000313" key="1">
    <source>
        <dbReference type="EMBL" id="KAH6617346.1"/>
    </source>
</evidence>
<comment type="caution">
    <text evidence="1">The sequence shown here is derived from an EMBL/GenBank/DDBJ whole genome shotgun (WGS) entry which is preliminary data.</text>
</comment>
<protein>
    <submittedName>
        <fullName evidence="1">Uncharacterized protein</fullName>
    </submittedName>
</protein>
<name>A0ACB7NVQ3_9PEZI</name>
<keyword evidence="2" id="KW-1185">Reference proteome</keyword>
<accession>A0ACB7NVQ3</accession>
<reference evidence="1 2" key="1">
    <citation type="journal article" date="2021" name="Nat. Commun.">
        <title>Genetic determinants of endophytism in the Arabidopsis root mycobiome.</title>
        <authorList>
            <person name="Mesny F."/>
            <person name="Miyauchi S."/>
            <person name="Thiergart T."/>
            <person name="Pickel B."/>
            <person name="Atanasova L."/>
            <person name="Karlsson M."/>
            <person name="Huettel B."/>
            <person name="Barry K.W."/>
            <person name="Haridas S."/>
            <person name="Chen C."/>
            <person name="Bauer D."/>
            <person name="Andreopoulos W."/>
            <person name="Pangilinan J."/>
            <person name="LaButti K."/>
            <person name="Riley R."/>
            <person name="Lipzen A."/>
            <person name="Clum A."/>
            <person name="Drula E."/>
            <person name="Henrissat B."/>
            <person name="Kohler A."/>
            <person name="Grigoriev I.V."/>
            <person name="Martin F.M."/>
            <person name="Hacquard S."/>
        </authorList>
    </citation>
    <scope>NUCLEOTIDE SEQUENCE [LARGE SCALE GENOMIC DNA]</scope>
    <source>
        <strain evidence="1 2">MPI-SDFR-AT-0079</strain>
    </source>
</reference>